<dbReference type="AlphaFoldDB" id="A0A4Z1P2C5"/>
<reference evidence="1 2" key="1">
    <citation type="submission" date="2019-04" db="EMBL/GenBank/DDBJ databases">
        <title>High contiguity whole genome sequence and gene annotation resource for two Venturia nashicola isolates.</title>
        <authorList>
            <person name="Prokchorchik M."/>
            <person name="Won K."/>
            <person name="Lee Y."/>
            <person name="Choi E.D."/>
            <person name="Segonzac C."/>
            <person name="Sohn K.H."/>
        </authorList>
    </citation>
    <scope>NUCLEOTIDE SEQUENCE [LARGE SCALE GENOMIC DNA]</scope>
    <source>
        <strain evidence="1 2">PRI2</strain>
    </source>
</reference>
<dbReference type="EMBL" id="SNSC02000011">
    <property type="protein sequence ID" value="TID20323.1"/>
    <property type="molecule type" value="Genomic_DNA"/>
</dbReference>
<evidence type="ECO:0000313" key="2">
    <source>
        <dbReference type="Proteomes" id="UP000298493"/>
    </source>
</evidence>
<keyword evidence="2" id="KW-1185">Reference proteome</keyword>
<dbReference type="Proteomes" id="UP000298493">
    <property type="component" value="Unassembled WGS sequence"/>
</dbReference>
<proteinExistence type="predicted"/>
<evidence type="ECO:0000313" key="1">
    <source>
        <dbReference type="EMBL" id="TID20323.1"/>
    </source>
</evidence>
<sequence>MPLIGRKLLRRLQIGGNGKGQKGRKPALWEALPTELRLKIYKSLFVLDEKVDISHLGLKGIQTRPQRHYPCSSQLLRCSKQIYNDGITILYGQNCFAIKRNYPEPRGDEPPLCLFMDKIGPNATTCVKFLEIQDPHHSCIPRPVVPRFCNPTHHFCFTAILEFKGLETIHIVDQHLQLFPYGETTVKAGLYVRRTRTNNTEQLIYFAELRKLLKANGTAIDILVAKPRCYVCVAF</sequence>
<accession>A0A4Z1P2C5</accession>
<organism evidence="1 2">
    <name type="scientific">Venturia nashicola</name>
    <dbReference type="NCBI Taxonomy" id="86259"/>
    <lineage>
        <taxon>Eukaryota</taxon>
        <taxon>Fungi</taxon>
        <taxon>Dikarya</taxon>
        <taxon>Ascomycota</taxon>
        <taxon>Pezizomycotina</taxon>
        <taxon>Dothideomycetes</taxon>
        <taxon>Pleosporomycetidae</taxon>
        <taxon>Venturiales</taxon>
        <taxon>Venturiaceae</taxon>
        <taxon>Venturia</taxon>
    </lineage>
</organism>
<gene>
    <name evidence="1" type="ORF">E6O75_ATG07783</name>
</gene>
<dbReference type="OrthoDB" id="62952at2759"/>
<comment type="caution">
    <text evidence="1">The sequence shown here is derived from an EMBL/GenBank/DDBJ whole genome shotgun (WGS) entry which is preliminary data.</text>
</comment>
<name>A0A4Z1P2C5_9PEZI</name>
<protein>
    <submittedName>
        <fullName evidence="1">Uncharacterized protein</fullName>
    </submittedName>
</protein>